<dbReference type="GO" id="GO:0008270">
    <property type="term" value="F:zinc ion binding"/>
    <property type="evidence" value="ECO:0007669"/>
    <property type="project" value="UniProtKB-KW"/>
</dbReference>
<dbReference type="PANTHER" id="PTHR34482:SF48">
    <property type="entry name" value="GAG PROTEASE POLYPROTEIN"/>
    <property type="match status" value="1"/>
</dbReference>
<accession>A0A1U7XYK6</accession>
<keyword evidence="1" id="KW-0862">Zinc</keyword>
<dbReference type="GO" id="GO:0003676">
    <property type="term" value="F:nucleic acid binding"/>
    <property type="evidence" value="ECO:0007669"/>
    <property type="project" value="InterPro"/>
</dbReference>
<gene>
    <name evidence="5" type="primary">LOC104243542</name>
</gene>
<feature type="compositionally biased region" description="Basic and acidic residues" evidence="2">
    <location>
        <begin position="191"/>
        <end position="203"/>
    </location>
</feature>
<dbReference type="Proteomes" id="UP000189701">
    <property type="component" value="Unplaced"/>
</dbReference>
<sequence length="397" mass="44047">MQGQVVDDTPPPVPEVVPIVTLPTDAVVRLLNVLEATTHAKSCAYCYPTCRCSSKVVKCVRGISAYSGWTSSSPGYFAGASTSSAERCSSSDGPSENRGVEFATFLFSGSAESWWNSVQRGGRARFLPIISAMFMDRFIPLSKRDDMRYEHEKVRRFVDGLEHRYRGHVVRNVQGDSYEEVVDTALRYESYQERDRTERESKRARSASEFSGAPSGGKNGFSYGQFRPTQLESVVQSSGSTFSVRQGHLQMHEKDNSSFQFGQYPRCNAYGRNHYGHCFGIVGACFTCGEKRHIAKYCSNGNSSNSQAAIQPQGTAIVTQTQTQPARVAPQSARGHNRQGAQGIQEAVGPPRFFAMIREEADASNVVVRGIITVYMILLLRARRVANEFAEWILLLR</sequence>
<keyword evidence="4" id="KW-1185">Reference proteome</keyword>
<dbReference type="PROSITE" id="PS50158">
    <property type="entry name" value="ZF_CCHC"/>
    <property type="match status" value="1"/>
</dbReference>
<reference evidence="4" key="1">
    <citation type="journal article" date="2013" name="Genome Biol.">
        <title>Reference genomes and transcriptomes of Nicotiana sylvestris and Nicotiana tomentosiformis.</title>
        <authorList>
            <person name="Sierro N."/>
            <person name="Battey J.N."/>
            <person name="Ouadi S."/>
            <person name="Bovet L."/>
            <person name="Goepfert S."/>
            <person name="Bakaher N."/>
            <person name="Peitsch M.C."/>
            <person name="Ivanov N.V."/>
        </authorList>
    </citation>
    <scope>NUCLEOTIDE SEQUENCE [LARGE SCALE GENOMIC DNA]</scope>
</reference>
<keyword evidence="1" id="KW-0863">Zinc-finger</keyword>
<feature type="region of interest" description="Disordered" evidence="2">
    <location>
        <begin position="320"/>
        <end position="343"/>
    </location>
</feature>
<dbReference type="RefSeq" id="XP_009797047.1">
    <property type="nucleotide sequence ID" value="XM_009798745.1"/>
</dbReference>
<name>A0A1U7XYK6_NICSY</name>
<dbReference type="PANTHER" id="PTHR34482">
    <property type="entry name" value="DNA DAMAGE-INDUCIBLE PROTEIN 1-LIKE"/>
    <property type="match status" value="1"/>
</dbReference>
<reference evidence="5" key="2">
    <citation type="submission" date="2025-08" db="UniProtKB">
        <authorList>
            <consortium name="RefSeq"/>
        </authorList>
    </citation>
    <scope>IDENTIFICATION</scope>
    <source>
        <tissue evidence="5">Leaf</tissue>
    </source>
</reference>
<keyword evidence="1" id="KW-0479">Metal-binding</keyword>
<evidence type="ECO:0000313" key="5">
    <source>
        <dbReference type="RefSeq" id="XP_009797047.1"/>
    </source>
</evidence>
<evidence type="ECO:0000259" key="3">
    <source>
        <dbReference type="PROSITE" id="PS50158"/>
    </source>
</evidence>
<feature type="region of interest" description="Disordered" evidence="2">
    <location>
        <begin position="191"/>
        <end position="222"/>
    </location>
</feature>
<evidence type="ECO:0000256" key="2">
    <source>
        <dbReference type="SAM" id="MobiDB-lite"/>
    </source>
</evidence>
<dbReference type="InterPro" id="IPR001878">
    <property type="entry name" value="Znf_CCHC"/>
</dbReference>
<evidence type="ECO:0000256" key="1">
    <source>
        <dbReference type="PROSITE-ProRule" id="PRU00047"/>
    </source>
</evidence>
<evidence type="ECO:0000313" key="4">
    <source>
        <dbReference type="Proteomes" id="UP000189701"/>
    </source>
</evidence>
<dbReference type="AlphaFoldDB" id="A0A1U7XYK6"/>
<feature type="domain" description="CCHC-type" evidence="3">
    <location>
        <begin position="285"/>
        <end position="300"/>
    </location>
</feature>
<protein>
    <submittedName>
        <fullName evidence="5">Uncharacterized protein LOC104243542</fullName>
    </submittedName>
</protein>
<proteinExistence type="predicted"/>
<organism evidence="4 5">
    <name type="scientific">Nicotiana sylvestris</name>
    <name type="common">Wood tobacco</name>
    <name type="synonym">South American tobacco</name>
    <dbReference type="NCBI Taxonomy" id="4096"/>
    <lineage>
        <taxon>Eukaryota</taxon>
        <taxon>Viridiplantae</taxon>
        <taxon>Streptophyta</taxon>
        <taxon>Embryophyta</taxon>
        <taxon>Tracheophyta</taxon>
        <taxon>Spermatophyta</taxon>
        <taxon>Magnoliopsida</taxon>
        <taxon>eudicotyledons</taxon>
        <taxon>Gunneridae</taxon>
        <taxon>Pentapetalae</taxon>
        <taxon>asterids</taxon>
        <taxon>lamiids</taxon>
        <taxon>Solanales</taxon>
        <taxon>Solanaceae</taxon>
        <taxon>Nicotianoideae</taxon>
        <taxon>Nicotianeae</taxon>
        <taxon>Nicotiana</taxon>
    </lineage>
</organism>